<dbReference type="GO" id="GO:0018580">
    <property type="term" value="F:nitronate monooxygenase activity"/>
    <property type="evidence" value="ECO:0007669"/>
    <property type="project" value="InterPro"/>
</dbReference>
<dbReference type="SUPFAM" id="SSF51412">
    <property type="entry name" value="Inosine monophosphate dehydrogenase (IMPDH)"/>
    <property type="match status" value="1"/>
</dbReference>
<name>A0A0F9A826_9ZZZZ</name>
<evidence type="ECO:0000256" key="1">
    <source>
        <dbReference type="ARBA" id="ARBA00022630"/>
    </source>
</evidence>
<dbReference type="PANTHER" id="PTHR32332">
    <property type="entry name" value="2-NITROPROPANE DIOXYGENASE"/>
    <property type="match status" value="1"/>
</dbReference>
<dbReference type="InterPro" id="IPR013785">
    <property type="entry name" value="Aldolase_TIM"/>
</dbReference>
<dbReference type="InterPro" id="IPR017569">
    <property type="entry name" value="Enoyl_ACP_red-II_put"/>
</dbReference>
<organism evidence="4">
    <name type="scientific">marine sediment metagenome</name>
    <dbReference type="NCBI Taxonomy" id="412755"/>
    <lineage>
        <taxon>unclassified sequences</taxon>
        <taxon>metagenomes</taxon>
        <taxon>ecological metagenomes</taxon>
    </lineage>
</organism>
<dbReference type="Pfam" id="PF03060">
    <property type="entry name" value="NMO"/>
    <property type="match status" value="2"/>
</dbReference>
<keyword evidence="1" id="KW-0285">Flavoprotein</keyword>
<reference evidence="4" key="1">
    <citation type="journal article" date="2015" name="Nature">
        <title>Complex archaea that bridge the gap between prokaryotes and eukaryotes.</title>
        <authorList>
            <person name="Spang A."/>
            <person name="Saw J.H."/>
            <person name="Jorgensen S.L."/>
            <person name="Zaremba-Niedzwiedzka K."/>
            <person name="Martijn J."/>
            <person name="Lind A.E."/>
            <person name="van Eijk R."/>
            <person name="Schleper C."/>
            <person name="Guy L."/>
            <person name="Ettema T.J."/>
        </authorList>
    </citation>
    <scope>NUCLEOTIDE SEQUENCE</scope>
</reference>
<accession>A0A0F9A826</accession>
<comment type="caution">
    <text evidence="4">The sequence shown here is derived from an EMBL/GenBank/DDBJ whole genome shotgun (WGS) entry which is preliminary data.</text>
</comment>
<evidence type="ECO:0000256" key="2">
    <source>
        <dbReference type="ARBA" id="ARBA00022643"/>
    </source>
</evidence>
<dbReference type="CDD" id="cd04730">
    <property type="entry name" value="NPD_like"/>
    <property type="match status" value="1"/>
</dbReference>
<gene>
    <name evidence="4" type="ORF">LCGC14_2683850</name>
</gene>
<dbReference type="NCBIfam" id="TIGR03151">
    <property type="entry name" value="enACPred_II"/>
    <property type="match status" value="1"/>
</dbReference>
<evidence type="ECO:0000256" key="3">
    <source>
        <dbReference type="ARBA" id="ARBA00023002"/>
    </source>
</evidence>
<dbReference type="Gene3D" id="3.20.20.70">
    <property type="entry name" value="Aldolase class I"/>
    <property type="match status" value="1"/>
</dbReference>
<keyword evidence="2" id="KW-0288">FMN</keyword>
<dbReference type="EMBL" id="LAZR01047386">
    <property type="protein sequence ID" value="KKK94340.1"/>
    <property type="molecule type" value="Genomic_DNA"/>
</dbReference>
<dbReference type="AlphaFoldDB" id="A0A0F9A826"/>
<dbReference type="PANTHER" id="PTHR32332:SF20">
    <property type="entry name" value="2-NITROPROPANE DIOXYGENASE-LIKE PROTEIN"/>
    <property type="match status" value="1"/>
</dbReference>
<sequence length="314" mass="33373">MLRTEICDLFGIEYPIIQGGMAWVSTSSLVAAVSEAGGLGIIGCGGMDVDQLASEIKKTHELTKKPFGVNLLLTHRQIDEMFDVILRDPPAVVTTGAGNPGKYLPALKEKGVKVVPVIPSVALALRMQRSGADAVIAEGTESGGHIGELTTMVLVPQVVEALQIPVVAAGGIIDARGMVAALALGAQGVQMGTRFLVASETNIHANIKDCVVKAKDRDTVVTGRSTGHPVRVMKNKLSRELERLDMENNPKALEKLGTGKMRLAMHDGDIEWGSVMCGQGAGMVKSIQSAAEIIQEITSEAREIMTRLCRDGER</sequence>
<protein>
    <submittedName>
        <fullName evidence="4">Uncharacterized protein</fullName>
    </submittedName>
</protein>
<keyword evidence="3" id="KW-0560">Oxidoreductase</keyword>
<dbReference type="InterPro" id="IPR004136">
    <property type="entry name" value="NMO"/>
</dbReference>
<proteinExistence type="predicted"/>
<evidence type="ECO:0000313" key="4">
    <source>
        <dbReference type="EMBL" id="KKK94340.1"/>
    </source>
</evidence>